<dbReference type="Proteomes" id="UP000829398">
    <property type="component" value="Chromosome 8"/>
</dbReference>
<organism evidence="1 2">
    <name type="scientific">Citrus sinensis</name>
    <name type="common">Sweet orange</name>
    <name type="synonym">Citrus aurantium var. sinensis</name>
    <dbReference type="NCBI Taxonomy" id="2711"/>
    <lineage>
        <taxon>Eukaryota</taxon>
        <taxon>Viridiplantae</taxon>
        <taxon>Streptophyta</taxon>
        <taxon>Embryophyta</taxon>
        <taxon>Tracheophyta</taxon>
        <taxon>Spermatophyta</taxon>
        <taxon>Magnoliopsida</taxon>
        <taxon>eudicotyledons</taxon>
        <taxon>Gunneridae</taxon>
        <taxon>Pentapetalae</taxon>
        <taxon>rosids</taxon>
        <taxon>malvids</taxon>
        <taxon>Sapindales</taxon>
        <taxon>Rutaceae</taxon>
        <taxon>Aurantioideae</taxon>
        <taxon>Citrus</taxon>
    </lineage>
</organism>
<evidence type="ECO:0000313" key="1">
    <source>
        <dbReference type="EMBL" id="KAH9697042.1"/>
    </source>
</evidence>
<comment type="caution">
    <text evidence="1">The sequence shown here is derived from an EMBL/GenBank/DDBJ whole genome shotgun (WGS) entry which is preliminary data.</text>
</comment>
<accession>A0ACB8IIZ3</accession>
<dbReference type="EMBL" id="CM039177">
    <property type="protein sequence ID" value="KAH9697042.1"/>
    <property type="molecule type" value="Genomic_DNA"/>
</dbReference>
<gene>
    <name evidence="1" type="ORF">KPL71_023436</name>
</gene>
<proteinExistence type="predicted"/>
<evidence type="ECO:0000313" key="2">
    <source>
        <dbReference type="Proteomes" id="UP000829398"/>
    </source>
</evidence>
<name>A0ACB8IIZ3_CITSI</name>
<keyword evidence="2" id="KW-1185">Reference proteome</keyword>
<protein>
    <submittedName>
        <fullName evidence="1">Uncharacterized protein</fullName>
    </submittedName>
</protein>
<reference evidence="2" key="1">
    <citation type="journal article" date="2023" name="Hortic. Res.">
        <title>A chromosome-level phased genome enabling allele-level studies in sweet orange: a case study on citrus Huanglongbing tolerance.</title>
        <authorList>
            <person name="Wu B."/>
            <person name="Yu Q."/>
            <person name="Deng Z."/>
            <person name="Duan Y."/>
            <person name="Luo F."/>
            <person name="Gmitter F. Jr."/>
        </authorList>
    </citation>
    <scope>NUCLEOTIDE SEQUENCE [LARGE SCALE GENOMIC DNA]</scope>
    <source>
        <strain evidence="2">cv. Valencia</strain>
    </source>
</reference>
<sequence length="122" mass="13845">MALSFISRGGHKRLPPRPRPYPVIENLLELGGKPHESLAKLAKIYGPIISLRLGQVTAIVVSSPSMVKAILQNHDLSFCDRKVLEAIMSKTYRRHEFSLVWMPVSALWKNLRKICNTHIFTN</sequence>